<accession>A0A290YZI3</accession>
<feature type="transmembrane region" description="Helical" evidence="8">
    <location>
        <begin position="581"/>
        <end position="608"/>
    </location>
</feature>
<evidence type="ECO:0000256" key="5">
    <source>
        <dbReference type="ARBA" id="ARBA00022692"/>
    </source>
</evidence>
<dbReference type="EMBL" id="CP023445">
    <property type="protein sequence ID" value="ATE52133.1"/>
    <property type="molecule type" value="Genomic_DNA"/>
</dbReference>
<evidence type="ECO:0000256" key="7">
    <source>
        <dbReference type="ARBA" id="ARBA00023136"/>
    </source>
</evidence>
<feature type="transmembrane region" description="Helical" evidence="8">
    <location>
        <begin position="461"/>
        <end position="480"/>
    </location>
</feature>
<dbReference type="NCBIfam" id="NF007867">
    <property type="entry name" value="PRK10577.1-3"/>
    <property type="match status" value="1"/>
</dbReference>
<feature type="transmembrane region" description="Helical" evidence="8">
    <location>
        <begin position="492"/>
        <end position="512"/>
    </location>
</feature>
<evidence type="ECO:0000313" key="10">
    <source>
        <dbReference type="Proteomes" id="UP000218505"/>
    </source>
</evidence>
<protein>
    <submittedName>
        <fullName evidence="9">ABC transporter permease</fullName>
    </submittedName>
</protein>
<dbReference type="GO" id="GO:0033214">
    <property type="term" value="P:siderophore-iron import into cell"/>
    <property type="evidence" value="ECO:0007669"/>
    <property type="project" value="TreeGrafter"/>
</dbReference>
<feature type="transmembrane region" description="Helical" evidence="8">
    <location>
        <begin position="277"/>
        <end position="301"/>
    </location>
</feature>
<dbReference type="RefSeq" id="WP_096491165.1">
    <property type="nucleotide sequence ID" value="NZ_CP023445.1"/>
</dbReference>
<dbReference type="PANTHER" id="PTHR30472:SF37">
    <property type="entry name" value="FE(3+) DICITRATE TRANSPORT SYSTEM PERMEASE PROTEIN FECD-RELATED"/>
    <property type="match status" value="1"/>
</dbReference>
<feature type="transmembrane region" description="Helical" evidence="8">
    <location>
        <begin position="436"/>
        <end position="455"/>
    </location>
</feature>
<comment type="subcellular location">
    <subcellularLocation>
        <location evidence="1">Cell membrane</location>
        <topology evidence="1">Multi-pass membrane protein</topology>
    </subcellularLocation>
</comment>
<dbReference type="CDD" id="cd06550">
    <property type="entry name" value="TM_ABC_iron-siderophores_like"/>
    <property type="match status" value="2"/>
</dbReference>
<keyword evidence="7 8" id="KW-0472">Membrane</keyword>
<feature type="transmembrane region" description="Helical" evidence="8">
    <location>
        <begin position="59"/>
        <end position="78"/>
    </location>
</feature>
<dbReference type="AlphaFoldDB" id="A0A290YZI3"/>
<comment type="similarity">
    <text evidence="2">Belongs to the binding-protein-dependent transport system permease family. FecCD subfamily.</text>
</comment>
<proteinExistence type="inferred from homology"/>
<organism evidence="9 10">
    <name type="scientific">Actinosynnema pretiosum</name>
    <dbReference type="NCBI Taxonomy" id="42197"/>
    <lineage>
        <taxon>Bacteria</taxon>
        <taxon>Bacillati</taxon>
        <taxon>Actinomycetota</taxon>
        <taxon>Actinomycetes</taxon>
        <taxon>Pseudonocardiales</taxon>
        <taxon>Pseudonocardiaceae</taxon>
        <taxon>Actinosynnema</taxon>
    </lineage>
</organism>
<dbReference type="KEGG" id="apre:CNX65_01530"/>
<keyword evidence="10" id="KW-1185">Reference proteome</keyword>
<name>A0A290YZI3_9PSEU</name>
<evidence type="ECO:0000313" key="9">
    <source>
        <dbReference type="EMBL" id="ATE52133.1"/>
    </source>
</evidence>
<dbReference type="Gene3D" id="1.10.3470.10">
    <property type="entry name" value="ABC transporter involved in vitamin B12 uptake, BtuC"/>
    <property type="match status" value="2"/>
</dbReference>
<evidence type="ECO:0000256" key="8">
    <source>
        <dbReference type="SAM" id="Phobius"/>
    </source>
</evidence>
<feature type="transmembrane region" description="Helical" evidence="8">
    <location>
        <begin position="143"/>
        <end position="165"/>
    </location>
</feature>
<feature type="transmembrane region" description="Helical" evidence="8">
    <location>
        <begin position="233"/>
        <end position="256"/>
    </location>
</feature>
<dbReference type="PANTHER" id="PTHR30472">
    <property type="entry name" value="FERRIC ENTEROBACTIN TRANSPORT SYSTEM PERMEASE PROTEIN"/>
    <property type="match status" value="1"/>
</dbReference>
<evidence type="ECO:0000256" key="1">
    <source>
        <dbReference type="ARBA" id="ARBA00004651"/>
    </source>
</evidence>
<gene>
    <name evidence="9" type="ORF">CNX65_01530</name>
</gene>
<keyword evidence="3" id="KW-0813">Transport</keyword>
<dbReference type="Pfam" id="PF01032">
    <property type="entry name" value="FecCD"/>
    <property type="match status" value="2"/>
</dbReference>
<keyword evidence="5 8" id="KW-0812">Transmembrane</keyword>
<evidence type="ECO:0000256" key="3">
    <source>
        <dbReference type="ARBA" id="ARBA00022448"/>
    </source>
</evidence>
<feature type="transmembrane region" description="Helical" evidence="8">
    <location>
        <begin position="307"/>
        <end position="327"/>
    </location>
</feature>
<evidence type="ECO:0000256" key="4">
    <source>
        <dbReference type="ARBA" id="ARBA00022475"/>
    </source>
</evidence>
<dbReference type="Proteomes" id="UP000218505">
    <property type="component" value="Chromosome"/>
</dbReference>
<keyword evidence="6 8" id="KW-1133">Transmembrane helix</keyword>
<evidence type="ECO:0000256" key="6">
    <source>
        <dbReference type="ARBA" id="ARBA00022989"/>
    </source>
</evidence>
<feature type="transmembrane region" description="Helical" evidence="8">
    <location>
        <begin position="353"/>
        <end position="374"/>
    </location>
</feature>
<dbReference type="SUPFAM" id="SSF81345">
    <property type="entry name" value="ABC transporter involved in vitamin B12 uptake, BtuC"/>
    <property type="match status" value="2"/>
</dbReference>
<dbReference type="GO" id="GO:0005886">
    <property type="term" value="C:plasma membrane"/>
    <property type="evidence" value="ECO:0007669"/>
    <property type="project" value="UniProtKB-SubCell"/>
</dbReference>
<keyword evidence="4" id="KW-1003">Cell membrane</keyword>
<dbReference type="GO" id="GO:0022857">
    <property type="term" value="F:transmembrane transporter activity"/>
    <property type="evidence" value="ECO:0007669"/>
    <property type="project" value="InterPro"/>
</dbReference>
<reference evidence="9" key="1">
    <citation type="submission" date="2017-09" db="EMBL/GenBank/DDBJ databases">
        <title>Complete Genome Sequence of ansamitocin-producing Bacterium Actinosynnema pretiosum X47.</title>
        <authorList>
            <person name="Cao G."/>
            <person name="Zong G."/>
            <person name="Zhong C."/>
            <person name="Fu J."/>
        </authorList>
    </citation>
    <scope>NUCLEOTIDE SEQUENCE [LARGE SCALE GENOMIC DNA]</scope>
    <source>
        <strain evidence="9">X47</strain>
    </source>
</reference>
<feature type="transmembrane region" description="Helical" evidence="8">
    <location>
        <begin position="650"/>
        <end position="670"/>
    </location>
</feature>
<evidence type="ECO:0000256" key="2">
    <source>
        <dbReference type="ARBA" id="ARBA00007935"/>
    </source>
</evidence>
<feature type="transmembrane region" description="Helical" evidence="8">
    <location>
        <begin position="404"/>
        <end position="424"/>
    </location>
</feature>
<sequence length="677" mass="67628">MLRTAAVVAGAVAAIVLLSAVHLTQGTSSVGALDLLSAVLGDGNAQAAAVLEGSRLPRLLTALLVGVALGVAGAGMQSIARNPLASPDTLAVNSGAHLAVVAFAAFGIGLPAYAAGGAAFVGGLAATALVLALSGGASTSPRLVLVGSAVGLTLHSATTLVLLLFEQETTGLYAWGSGSLSVGDLRTTSQMAPVVLIGVVGLVLMSRSLDVLALGDDNAAVVGLKVRRTRLGAVLLTVALTAAAVTAAGPVGFVGLSAPVITRLLAARVPGLAGHRALLPVSGLVGVLVVLGADVLLRALLGASEAVRVPTGVMTTVLGATVLVWLARRQRSGGSRRQPPSGRVGVVGSRRRLVAVSVVLAALVVAAPLVGLLMGDRVVLLGDLGNWVAGRTGPALTFVLDQRLPRVLAAVVAGAALAVAGCGVQSVSRNPLAEPGLLGITAGAGLGAIGLITLAPGAGPWQIAGAAGFGALVAFALVYGLSWRGGQDSDRLVIIGIALWSAGMSLITLLVATTDPWNTVKALTWLSGSTYGRTLEQVLPPALALAAIGPLLWFAHRDLDLHSLDDDTPRVLGVPVERSRLLLLLGSGVLAASAVAAIGVVGFVGLVAPHLARSLVGGRNARVLPVAAGLGAVLVSLADTIGRTVISPAQIPAGLVISLVGTPYFVLVLWRSRERKT</sequence>
<dbReference type="InterPro" id="IPR037294">
    <property type="entry name" value="ABC_BtuC-like"/>
</dbReference>
<feature type="transmembrane region" description="Helical" evidence="8">
    <location>
        <begin position="620"/>
        <end position="638"/>
    </location>
</feature>
<dbReference type="InterPro" id="IPR000522">
    <property type="entry name" value="ABC_transptr_permease_BtuC"/>
</dbReference>